<evidence type="ECO:0000313" key="2">
    <source>
        <dbReference type="EMBL" id="MPM92945.1"/>
    </source>
</evidence>
<dbReference type="PROSITE" id="PS50206">
    <property type="entry name" value="RHODANESE_3"/>
    <property type="match status" value="1"/>
</dbReference>
<reference evidence="2" key="1">
    <citation type="submission" date="2019-08" db="EMBL/GenBank/DDBJ databases">
        <authorList>
            <person name="Kucharzyk K."/>
            <person name="Murdoch R.W."/>
            <person name="Higgins S."/>
            <person name="Loffler F."/>
        </authorList>
    </citation>
    <scope>NUCLEOTIDE SEQUENCE</scope>
</reference>
<evidence type="ECO:0000259" key="1">
    <source>
        <dbReference type="PROSITE" id="PS50206"/>
    </source>
</evidence>
<sequence>MPTPESLPQNAGTSSSYAFFIKTHHFLFFDVICLRTYIEVHSHQPMANQAINGRDEVNAMSTVDVDFEAALAPVLQQAIASARAEGLPYAGSVSPVQAWELVQSGQAVLVDVRTAEERKFVGQVQGSLHVAWATGTSLNRNPRFARELAALVSKQPKPDDHPTVVLLLCRSGKRSALAAQEAAKAGLACVFNVSEGFEGELDAAQQRGHADGWRFHGLPWLQD</sequence>
<name>A0A645DUI9_9ZZZZ</name>
<accession>A0A645DUI9</accession>
<dbReference type="InterPro" id="IPR052367">
    <property type="entry name" value="Thiosulfate_ST/Rhodanese-like"/>
</dbReference>
<feature type="domain" description="Rhodanese" evidence="1">
    <location>
        <begin position="103"/>
        <end position="209"/>
    </location>
</feature>
<dbReference type="SUPFAM" id="SSF52821">
    <property type="entry name" value="Rhodanese/Cell cycle control phosphatase"/>
    <property type="match status" value="1"/>
</dbReference>
<dbReference type="AlphaFoldDB" id="A0A645DUI9"/>
<dbReference type="PANTHER" id="PTHR45431:SF3">
    <property type="entry name" value="RHODANESE-LIKE DOMAIN-CONTAINING PROTEIN 15, CHLOROPLASTIC"/>
    <property type="match status" value="1"/>
</dbReference>
<dbReference type="InterPro" id="IPR036873">
    <property type="entry name" value="Rhodanese-like_dom_sf"/>
</dbReference>
<gene>
    <name evidence="2" type="ORF">SDC9_140081</name>
</gene>
<proteinExistence type="predicted"/>
<protein>
    <recommendedName>
        <fullName evidence="1">Rhodanese domain-containing protein</fullName>
    </recommendedName>
</protein>
<dbReference type="InterPro" id="IPR001763">
    <property type="entry name" value="Rhodanese-like_dom"/>
</dbReference>
<dbReference type="EMBL" id="VSSQ01039816">
    <property type="protein sequence ID" value="MPM92945.1"/>
    <property type="molecule type" value="Genomic_DNA"/>
</dbReference>
<comment type="caution">
    <text evidence="2">The sequence shown here is derived from an EMBL/GenBank/DDBJ whole genome shotgun (WGS) entry which is preliminary data.</text>
</comment>
<organism evidence="2">
    <name type="scientific">bioreactor metagenome</name>
    <dbReference type="NCBI Taxonomy" id="1076179"/>
    <lineage>
        <taxon>unclassified sequences</taxon>
        <taxon>metagenomes</taxon>
        <taxon>ecological metagenomes</taxon>
    </lineage>
</organism>
<dbReference type="CDD" id="cd01522">
    <property type="entry name" value="RHOD_1"/>
    <property type="match status" value="1"/>
</dbReference>
<dbReference type="Pfam" id="PF00581">
    <property type="entry name" value="Rhodanese"/>
    <property type="match status" value="1"/>
</dbReference>
<dbReference type="SMART" id="SM00450">
    <property type="entry name" value="RHOD"/>
    <property type="match status" value="1"/>
</dbReference>
<dbReference type="Gene3D" id="3.40.250.10">
    <property type="entry name" value="Rhodanese-like domain"/>
    <property type="match status" value="1"/>
</dbReference>
<dbReference type="PANTHER" id="PTHR45431">
    <property type="entry name" value="RHODANESE-LIKE DOMAIN-CONTAINING PROTEIN 15, CHLOROPLASTIC"/>
    <property type="match status" value="1"/>
</dbReference>